<protein>
    <recommendedName>
        <fullName evidence="1">DUF1559 domain-containing protein</fullName>
    </recommendedName>
</protein>
<name>A0A5C5ZZH4_9BACT</name>
<feature type="domain" description="DUF1559" evidence="1">
    <location>
        <begin position="36"/>
        <end position="260"/>
    </location>
</feature>
<organism evidence="2 3">
    <name type="scientific">Neorhodopirellula pilleata</name>
    <dbReference type="NCBI Taxonomy" id="2714738"/>
    <lineage>
        <taxon>Bacteria</taxon>
        <taxon>Pseudomonadati</taxon>
        <taxon>Planctomycetota</taxon>
        <taxon>Planctomycetia</taxon>
        <taxon>Pirellulales</taxon>
        <taxon>Pirellulaceae</taxon>
        <taxon>Neorhodopirellula</taxon>
    </lineage>
</organism>
<evidence type="ECO:0000259" key="1">
    <source>
        <dbReference type="Pfam" id="PF07596"/>
    </source>
</evidence>
<dbReference type="AlphaFoldDB" id="A0A5C5ZZH4"/>
<dbReference type="InterPro" id="IPR027558">
    <property type="entry name" value="Pre_pil_HX9DG_C"/>
</dbReference>
<reference evidence="2 3" key="1">
    <citation type="submission" date="2019-02" db="EMBL/GenBank/DDBJ databases">
        <title>Deep-cultivation of Planctomycetes and their phenomic and genomic characterization uncovers novel biology.</title>
        <authorList>
            <person name="Wiegand S."/>
            <person name="Jogler M."/>
            <person name="Boedeker C."/>
            <person name="Pinto D."/>
            <person name="Vollmers J."/>
            <person name="Rivas-Marin E."/>
            <person name="Kohn T."/>
            <person name="Peeters S.H."/>
            <person name="Heuer A."/>
            <person name="Rast P."/>
            <person name="Oberbeckmann S."/>
            <person name="Bunk B."/>
            <person name="Jeske O."/>
            <person name="Meyerdierks A."/>
            <person name="Storesund J.E."/>
            <person name="Kallscheuer N."/>
            <person name="Luecker S."/>
            <person name="Lage O.M."/>
            <person name="Pohl T."/>
            <person name="Merkel B.J."/>
            <person name="Hornburger P."/>
            <person name="Mueller R.-W."/>
            <person name="Bruemmer F."/>
            <person name="Labrenz M."/>
            <person name="Spormann A.M."/>
            <person name="Op Den Camp H."/>
            <person name="Overmann J."/>
            <person name="Amann R."/>
            <person name="Jetten M.S.M."/>
            <person name="Mascher T."/>
            <person name="Medema M.H."/>
            <person name="Devos D.P."/>
            <person name="Kaster A.-K."/>
            <person name="Ovreas L."/>
            <person name="Rohde M."/>
            <person name="Galperin M.Y."/>
            <person name="Jogler C."/>
        </authorList>
    </citation>
    <scope>NUCLEOTIDE SEQUENCE [LARGE SCALE GENOMIC DNA]</scope>
    <source>
        <strain evidence="2 3">Pla100</strain>
    </source>
</reference>
<accession>A0A5C5ZZH4</accession>
<dbReference type="EMBL" id="SJPM01000010">
    <property type="protein sequence ID" value="TWT92972.1"/>
    <property type="molecule type" value="Genomic_DNA"/>
</dbReference>
<comment type="caution">
    <text evidence="2">The sequence shown here is derived from an EMBL/GenBank/DDBJ whole genome shotgun (WGS) entry which is preliminary data.</text>
</comment>
<dbReference type="Proteomes" id="UP000316213">
    <property type="component" value="Unassembled WGS sequence"/>
</dbReference>
<sequence length="302" mass="31968">MIGAKLLQLTFNASDDTTVSPNVQYAAMGPVPYNLNYIPWRTQIPTLLCPSDLAPSAVIPNAVTNYGVSLGDSFWNCNNTRNAPAAGEPVSTGTPANIGQHRGFFKDLHTTAFRDVLDGLSNTVAMGELVRSAGQRELVGDVLVRNQTNNTVRDDPKVECWDFGADPQRPRFYRPSPAVELAVETSASGNRWRGSTWAQGEPMMSAVTITFPPNGPNFVRGNGDANGPGGIFAVASRHQGGAHVLMGDGAVRFVTDSIDSGNLSSRPVGVNGGPPACAESPYGLWGALGSNAAKEPRSIDEI</sequence>
<dbReference type="Pfam" id="PF07596">
    <property type="entry name" value="SBP_bac_10"/>
    <property type="match status" value="1"/>
</dbReference>
<evidence type="ECO:0000313" key="3">
    <source>
        <dbReference type="Proteomes" id="UP000316213"/>
    </source>
</evidence>
<dbReference type="PANTHER" id="PTHR30093">
    <property type="entry name" value="GENERAL SECRETION PATHWAY PROTEIN G"/>
    <property type="match status" value="1"/>
</dbReference>
<proteinExistence type="predicted"/>
<gene>
    <name evidence="2" type="ORF">Pla100_42880</name>
</gene>
<dbReference type="PANTHER" id="PTHR30093:SF2">
    <property type="entry name" value="TYPE II SECRETION SYSTEM PROTEIN H"/>
    <property type="match status" value="1"/>
</dbReference>
<dbReference type="RefSeq" id="WP_231603291.1">
    <property type="nucleotide sequence ID" value="NZ_SJPM01000010.1"/>
</dbReference>
<keyword evidence="3" id="KW-1185">Reference proteome</keyword>
<evidence type="ECO:0000313" key="2">
    <source>
        <dbReference type="EMBL" id="TWT92972.1"/>
    </source>
</evidence>
<dbReference type="NCBIfam" id="TIGR04294">
    <property type="entry name" value="pre_pil_HX9DG"/>
    <property type="match status" value="1"/>
</dbReference>
<dbReference type="InterPro" id="IPR011453">
    <property type="entry name" value="DUF1559"/>
</dbReference>